<dbReference type="EMBL" id="OY660886">
    <property type="protein sequence ID" value="CAJ1086348.1"/>
    <property type="molecule type" value="Genomic_DNA"/>
</dbReference>
<protein>
    <submittedName>
        <fullName evidence="2">Stabilizer of axonemal microtubules 2</fullName>
    </submittedName>
</protein>
<keyword evidence="3" id="KW-1185">Reference proteome</keyword>
<gene>
    <name evidence="2" type="ORF">XNOV1_A007572</name>
</gene>
<name>A0AAV1HNP3_XYRNO</name>
<feature type="compositionally biased region" description="Polar residues" evidence="1">
    <location>
        <begin position="38"/>
        <end position="53"/>
    </location>
</feature>
<feature type="compositionally biased region" description="Polar residues" evidence="1">
    <location>
        <begin position="159"/>
        <end position="176"/>
    </location>
</feature>
<accession>A0AAV1HNP3</accession>
<organism evidence="2 3">
    <name type="scientific">Xyrichtys novacula</name>
    <name type="common">Pearly razorfish</name>
    <name type="synonym">Hemipteronotus novacula</name>
    <dbReference type="NCBI Taxonomy" id="13765"/>
    <lineage>
        <taxon>Eukaryota</taxon>
        <taxon>Metazoa</taxon>
        <taxon>Chordata</taxon>
        <taxon>Craniata</taxon>
        <taxon>Vertebrata</taxon>
        <taxon>Euteleostomi</taxon>
        <taxon>Actinopterygii</taxon>
        <taxon>Neopterygii</taxon>
        <taxon>Teleostei</taxon>
        <taxon>Neoteleostei</taxon>
        <taxon>Acanthomorphata</taxon>
        <taxon>Eupercaria</taxon>
        <taxon>Labriformes</taxon>
        <taxon>Labridae</taxon>
        <taxon>Xyrichtys</taxon>
    </lineage>
</organism>
<evidence type="ECO:0000313" key="2">
    <source>
        <dbReference type="EMBL" id="CAJ1086348.1"/>
    </source>
</evidence>
<evidence type="ECO:0000256" key="1">
    <source>
        <dbReference type="SAM" id="MobiDB-lite"/>
    </source>
</evidence>
<reference evidence="2" key="1">
    <citation type="submission" date="2023-08" db="EMBL/GenBank/DDBJ databases">
        <authorList>
            <person name="Alioto T."/>
            <person name="Alioto T."/>
            <person name="Gomez Garrido J."/>
        </authorList>
    </citation>
    <scope>NUCLEOTIDE SEQUENCE</scope>
</reference>
<dbReference type="AlphaFoldDB" id="A0AAV1HNP3"/>
<dbReference type="Proteomes" id="UP001178508">
    <property type="component" value="Chromosome 23"/>
</dbReference>
<evidence type="ECO:0000313" key="3">
    <source>
        <dbReference type="Proteomes" id="UP001178508"/>
    </source>
</evidence>
<proteinExistence type="predicted"/>
<feature type="region of interest" description="Disordered" evidence="1">
    <location>
        <begin position="148"/>
        <end position="176"/>
    </location>
</feature>
<sequence>MGAEGGPAMQSKTLKVQNTQPDGPQQDTTKRPLPPEVQQPSMQPKHQGRTSTAPQNCACWANKAKDYVTTYQNDFRVWKINRRQPCRPCDYLKVSQGLSVKSNVPKRGTFRRKVAQVPVNPKKDPEVKEPPRFESNTTYRVEYVAHGVQPRTRTKKPAYQSNNIRPTKTNVGSDVNQTLLDNPSDLFEQFKSWYIKSKSSGRGKTKDSTPTEDQATCLSTTVQNFEKSTEPFDATTTMKDSYKVWNVPRRLPISLKKSGFSLRHEPFRTPCNCICNSTCNVTQQQQSPAEKGVTSALECIAKGKEESKTLDGAAKVNGGVTQADSKVCEEPSK</sequence>
<feature type="region of interest" description="Disordered" evidence="1">
    <location>
        <begin position="1"/>
        <end position="53"/>
    </location>
</feature>
<feature type="compositionally biased region" description="Polar residues" evidence="1">
    <location>
        <begin position="10"/>
        <end position="27"/>
    </location>
</feature>